<evidence type="ECO:0000313" key="23">
    <source>
        <dbReference type="EnsemblMetazoa" id="CPIJ003568-PA"/>
    </source>
</evidence>
<dbReference type="EMBL" id="DS231862">
    <property type="protein sequence ID" value="EDS39749.1"/>
    <property type="molecule type" value="Genomic_DNA"/>
</dbReference>
<sequence length="568" mass="64533">MKSPLPVPEFLEENNLSLSFKQPHRRNQVNQRPPKPPKLYPKFDASFSRSLNGSCGASAISFRNGGARAELSTLYQRDKRASYYEQCFEQIAKVGEGSFGEVFKVKSKVDGCLYAVKKSKEFFRGEHYRQERLEEVRRYEQFSEHENCVKLIQAWEQEDRLYMQMELCKGSLEDYVREQRFIPEDRIWSILLDLLLGLKSLHDRQLIHLDIKLDNILITDDEVCKLADFGLVFDLTNRNLHQATEGDSRYIAPELMEGRYTKAVDIFSLGIAVLELSCNLELPSNGPLWQRLRSGSLPPELLCRLSQELQDVIRWMMSPVPESRPSVDTLLRFPRIADLYRERRRWRLVRGVKSYLFRKLCNLRCFLASLVLSIGSSLRLNHAKPSVPAAGHKTKNHRPTNRSYCNGTSGATSPNNSVRTCLMKDFEDDEEEMLQQSSSSGDLDVSGGSRESGSVQITPTLNNTVPSHTPSLRMMNSTPLNHNHIGLRLSFRNNCVETPTRNISYDSGEEDFMFPLDANNASRRVHGDLSRHSSSMLQSPGGGGGTGLSGDSSFLTKKKLFFKSDDSD</sequence>
<dbReference type="STRING" id="7176.B0W952"/>
<dbReference type="PANTHER" id="PTHR11042">
    <property type="entry name" value="EUKARYOTIC TRANSLATION INITIATION FACTOR 2-ALPHA KINASE EIF2-ALPHA KINASE -RELATED"/>
    <property type="match status" value="1"/>
</dbReference>
<dbReference type="PROSITE" id="PS00108">
    <property type="entry name" value="PROTEIN_KINASE_ST"/>
    <property type="match status" value="1"/>
</dbReference>
<keyword evidence="4" id="KW-0597">Phosphoprotein</keyword>
<evidence type="ECO:0000256" key="18">
    <source>
        <dbReference type="ARBA" id="ARBA00084081"/>
    </source>
</evidence>
<dbReference type="OMA" id="VACFRLQ"/>
<comment type="catalytic activity">
    <reaction evidence="16">
        <text>L-seryl-[protein] + ATP = O-phospho-L-seryl-[protein] + ADP + H(+)</text>
        <dbReference type="Rhea" id="RHEA:17989"/>
        <dbReference type="Rhea" id="RHEA-COMP:9863"/>
        <dbReference type="Rhea" id="RHEA-COMP:11604"/>
        <dbReference type="ChEBI" id="CHEBI:15378"/>
        <dbReference type="ChEBI" id="CHEBI:29999"/>
        <dbReference type="ChEBI" id="CHEBI:30616"/>
        <dbReference type="ChEBI" id="CHEBI:83421"/>
        <dbReference type="ChEBI" id="CHEBI:456216"/>
        <dbReference type="EC" id="2.7.11.1"/>
    </reaction>
</comment>
<dbReference type="SMART" id="SM00220">
    <property type="entry name" value="S_TKc"/>
    <property type="match status" value="1"/>
</dbReference>
<dbReference type="GO" id="GO:0110031">
    <property type="term" value="P:negative regulation of G2/MI transition of meiotic cell cycle"/>
    <property type="evidence" value="ECO:0007669"/>
    <property type="project" value="TreeGrafter"/>
</dbReference>
<dbReference type="FunCoup" id="B0W952">
    <property type="interactions" value="338"/>
</dbReference>
<dbReference type="InterPro" id="IPR011009">
    <property type="entry name" value="Kinase-like_dom_sf"/>
</dbReference>
<dbReference type="Gene3D" id="1.10.510.10">
    <property type="entry name" value="Transferase(Phosphotransferase) domain 1"/>
    <property type="match status" value="1"/>
</dbReference>
<keyword evidence="11" id="KW-0333">Golgi apparatus</keyword>
<dbReference type="GO" id="GO:0046872">
    <property type="term" value="F:metal ion binding"/>
    <property type="evidence" value="ECO:0007669"/>
    <property type="project" value="UniProtKB-KW"/>
</dbReference>
<keyword evidence="3" id="KW-0723">Serine/threonine-protein kinase</keyword>
<feature type="region of interest" description="Disordered" evidence="20">
    <location>
        <begin position="386"/>
        <end position="468"/>
    </location>
</feature>
<dbReference type="InterPro" id="IPR050339">
    <property type="entry name" value="CC_SR_Kinase"/>
</dbReference>
<dbReference type="InterPro" id="IPR017441">
    <property type="entry name" value="Protein_kinase_ATP_BS"/>
</dbReference>
<dbReference type="PROSITE" id="PS50011">
    <property type="entry name" value="PROTEIN_KINASE_DOM"/>
    <property type="match status" value="1"/>
</dbReference>
<dbReference type="PROSITE" id="PS00107">
    <property type="entry name" value="PROTEIN_KINASE_ATP"/>
    <property type="match status" value="1"/>
</dbReference>
<keyword evidence="8 22" id="KW-0418">Kinase</keyword>
<comment type="subcellular location">
    <subcellularLocation>
        <location evidence="1">Golgi apparatus membrane</location>
        <topology evidence="1">Peripheral membrane protein</topology>
    </subcellularLocation>
</comment>
<keyword evidence="12" id="KW-0472">Membrane</keyword>
<evidence type="ECO:0000256" key="8">
    <source>
        <dbReference type="ARBA" id="ARBA00022777"/>
    </source>
</evidence>
<reference evidence="22" key="1">
    <citation type="submission" date="2007-03" db="EMBL/GenBank/DDBJ databases">
        <title>Annotation of Culex pipiens quinquefasciatus.</title>
        <authorList>
            <consortium name="The Broad Institute Genome Sequencing Platform"/>
            <person name="Atkinson P.W."/>
            <person name="Hemingway J."/>
            <person name="Christensen B.M."/>
            <person name="Higgs S."/>
            <person name="Kodira C."/>
            <person name="Hannick L."/>
            <person name="Megy K."/>
            <person name="O'Leary S."/>
            <person name="Pearson M."/>
            <person name="Haas B.J."/>
            <person name="Mauceli E."/>
            <person name="Wortman J.R."/>
            <person name="Lee N.H."/>
            <person name="Guigo R."/>
            <person name="Stanke M."/>
            <person name="Alvarado L."/>
            <person name="Amedeo P."/>
            <person name="Antoine C.H."/>
            <person name="Arensburger P."/>
            <person name="Bidwell S.L."/>
            <person name="Crawford M."/>
            <person name="Camaro F."/>
            <person name="Devon K."/>
            <person name="Engels R."/>
            <person name="Hammond M."/>
            <person name="Howarth C."/>
            <person name="Koehrsen M."/>
            <person name="Lawson D."/>
            <person name="Montgomery P."/>
            <person name="Nene V."/>
            <person name="Nusbaum C."/>
            <person name="Puiu D."/>
            <person name="Romero-Severson J."/>
            <person name="Severson D.W."/>
            <person name="Shumway M."/>
            <person name="Sisk P."/>
            <person name="Stolte C."/>
            <person name="Zeng Q."/>
            <person name="Eisenstadt E."/>
            <person name="Fraser-Liggett C."/>
            <person name="Strausberg R."/>
            <person name="Galagan J."/>
            <person name="Birren B."/>
            <person name="Collins F.H."/>
        </authorList>
    </citation>
    <scope>NUCLEOTIDE SEQUENCE [LARGE SCALE GENOMIC DNA]</scope>
    <source>
        <strain evidence="22">JHB</strain>
    </source>
</reference>
<feature type="domain" description="Protein kinase" evidence="21">
    <location>
        <begin position="88"/>
        <end position="336"/>
    </location>
</feature>
<dbReference type="SUPFAM" id="SSF56112">
    <property type="entry name" value="Protein kinase-like (PK-like)"/>
    <property type="match status" value="1"/>
</dbReference>
<evidence type="ECO:0000256" key="10">
    <source>
        <dbReference type="ARBA" id="ARBA00022842"/>
    </source>
</evidence>
<dbReference type="Proteomes" id="UP000002320">
    <property type="component" value="Unassembled WGS sequence"/>
</dbReference>
<evidence type="ECO:0000313" key="22">
    <source>
        <dbReference type="EMBL" id="EDS39749.1"/>
    </source>
</evidence>
<dbReference type="GO" id="GO:0004674">
    <property type="term" value="F:protein serine/threonine kinase activity"/>
    <property type="evidence" value="ECO:0007669"/>
    <property type="project" value="UniProtKB-KW"/>
</dbReference>
<evidence type="ECO:0000256" key="12">
    <source>
        <dbReference type="ARBA" id="ARBA00023136"/>
    </source>
</evidence>
<evidence type="ECO:0000256" key="15">
    <source>
        <dbReference type="ARBA" id="ARBA00047899"/>
    </source>
</evidence>
<evidence type="ECO:0000256" key="3">
    <source>
        <dbReference type="ARBA" id="ARBA00022527"/>
    </source>
</evidence>
<dbReference type="KEGG" id="cqu:CpipJ_CPIJ003568"/>
<dbReference type="eggNOG" id="KOG0601">
    <property type="taxonomic scope" value="Eukaryota"/>
</dbReference>
<dbReference type="VEuPathDB" id="VectorBase:CPIJ003568"/>
<evidence type="ECO:0000256" key="4">
    <source>
        <dbReference type="ARBA" id="ARBA00022553"/>
    </source>
</evidence>
<evidence type="ECO:0000256" key="14">
    <source>
        <dbReference type="ARBA" id="ARBA00037982"/>
    </source>
</evidence>
<evidence type="ECO:0000256" key="1">
    <source>
        <dbReference type="ARBA" id="ARBA00004395"/>
    </source>
</evidence>
<dbReference type="PANTHER" id="PTHR11042:SF183">
    <property type="entry name" value="MEMBRANE-ASSOCIATED TYROSINE- AND THREONINE-SPECIFIC CDC2-INHIBITORY KINASE"/>
    <property type="match status" value="1"/>
</dbReference>
<evidence type="ECO:0000256" key="20">
    <source>
        <dbReference type="SAM" id="MobiDB-lite"/>
    </source>
</evidence>
<dbReference type="EnsemblMetazoa" id="CPIJ003568-RA">
    <property type="protein sequence ID" value="CPIJ003568-PA"/>
    <property type="gene ID" value="CPIJ003568"/>
</dbReference>
<reference evidence="23" key="2">
    <citation type="submission" date="2021-02" db="UniProtKB">
        <authorList>
            <consortium name="EnsemblMetazoa"/>
        </authorList>
    </citation>
    <scope>IDENTIFICATION</scope>
    <source>
        <strain evidence="23">JHB</strain>
    </source>
</reference>
<evidence type="ECO:0000313" key="24">
    <source>
        <dbReference type="Proteomes" id="UP000002320"/>
    </source>
</evidence>
<dbReference type="Gene3D" id="3.30.200.20">
    <property type="entry name" value="Phosphorylase Kinase, domain 1"/>
    <property type="match status" value="1"/>
</dbReference>
<dbReference type="OrthoDB" id="5337378at2759"/>
<dbReference type="FunFam" id="3.30.200.20:FF:000280">
    <property type="entry name" value="membrane-associated tyrosine- and threonine-specific cdc2-inhibitory kinase"/>
    <property type="match status" value="1"/>
</dbReference>
<evidence type="ECO:0000256" key="5">
    <source>
        <dbReference type="ARBA" id="ARBA00022679"/>
    </source>
</evidence>
<dbReference type="GO" id="GO:0051321">
    <property type="term" value="P:meiotic cell cycle"/>
    <property type="evidence" value="ECO:0007669"/>
    <property type="project" value="TreeGrafter"/>
</dbReference>
<dbReference type="VEuPathDB" id="VectorBase:CQUJHB015923"/>
<proteinExistence type="inferred from homology"/>
<evidence type="ECO:0000256" key="16">
    <source>
        <dbReference type="ARBA" id="ARBA00048679"/>
    </source>
</evidence>
<keyword evidence="7 19" id="KW-0547">Nucleotide-binding</keyword>
<dbReference type="AlphaFoldDB" id="B0W952"/>
<dbReference type="FunFam" id="1.10.510.10:FF:000315">
    <property type="entry name" value="membrane-associated tyrosine- and threonine-specific cdc2-inhibitory kinase"/>
    <property type="match status" value="1"/>
</dbReference>
<feature type="compositionally biased region" description="Polar residues" evidence="20">
    <location>
        <begin position="401"/>
        <end position="419"/>
    </location>
</feature>
<keyword evidence="6" id="KW-0479">Metal-binding</keyword>
<gene>
    <name evidence="23" type="primary">6034986</name>
    <name evidence="22" type="ORF">CpipJ_CPIJ003568</name>
</gene>
<dbReference type="InParanoid" id="B0W952"/>
<feature type="region of interest" description="Disordered" evidence="20">
    <location>
        <begin position="526"/>
        <end position="553"/>
    </location>
</feature>
<comment type="similarity">
    <text evidence="14">Belongs to the protein kinase superfamily. Ser/Thr protein kinase family. GCN2 subfamily.</text>
</comment>
<evidence type="ECO:0000259" key="21">
    <source>
        <dbReference type="PROSITE" id="PS50011"/>
    </source>
</evidence>
<evidence type="ECO:0000256" key="2">
    <source>
        <dbReference type="ARBA" id="ARBA00012513"/>
    </source>
</evidence>
<dbReference type="Pfam" id="PF00069">
    <property type="entry name" value="Pkinase"/>
    <property type="match status" value="1"/>
</dbReference>
<dbReference type="InterPro" id="IPR000719">
    <property type="entry name" value="Prot_kinase_dom"/>
</dbReference>
<dbReference type="GO" id="GO:0005634">
    <property type="term" value="C:nucleus"/>
    <property type="evidence" value="ECO:0007669"/>
    <property type="project" value="TreeGrafter"/>
</dbReference>
<evidence type="ECO:0000256" key="17">
    <source>
        <dbReference type="ARBA" id="ARBA00074601"/>
    </source>
</evidence>
<evidence type="ECO:0000256" key="13">
    <source>
        <dbReference type="ARBA" id="ARBA00023306"/>
    </source>
</evidence>
<protein>
    <recommendedName>
        <fullName evidence="17">Membrane-associated tyrosine- and threonine-specific cdc2-inhibitory kinase</fullName>
        <ecNumber evidence="2">2.7.11.1</ecNumber>
    </recommendedName>
    <alternativeName>
        <fullName evidence="18">Myt1 kinase</fullName>
    </alternativeName>
</protein>
<evidence type="ECO:0000256" key="9">
    <source>
        <dbReference type="ARBA" id="ARBA00022840"/>
    </source>
</evidence>
<keyword evidence="5" id="KW-0808">Transferase</keyword>
<feature type="compositionally biased region" description="Polar residues" evidence="20">
    <location>
        <begin position="451"/>
        <end position="468"/>
    </location>
</feature>
<dbReference type="GO" id="GO:0005524">
    <property type="term" value="F:ATP binding"/>
    <property type="evidence" value="ECO:0007669"/>
    <property type="project" value="UniProtKB-UniRule"/>
</dbReference>
<name>B0W952_CULQU</name>
<keyword evidence="24" id="KW-1185">Reference proteome</keyword>
<feature type="compositionally biased region" description="Low complexity" evidence="20">
    <location>
        <begin position="434"/>
        <end position="449"/>
    </location>
</feature>
<evidence type="ECO:0000256" key="6">
    <source>
        <dbReference type="ARBA" id="ARBA00022723"/>
    </source>
</evidence>
<keyword evidence="9 19" id="KW-0067">ATP-binding</keyword>
<organism>
    <name type="scientific">Culex quinquefasciatus</name>
    <name type="common">Southern house mosquito</name>
    <name type="synonym">Culex pungens</name>
    <dbReference type="NCBI Taxonomy" id="7176"/>
    <lineage>
        <taxon>Eukaryota</taxon>
        <taxon>Metazoa</taxon>
        <taxon>Ecdysozoa</taxon>
        <taxon>Arthropoda</taxon>
        <taxon>Hexapoda</taxon>
        <taxon>Insecta</taxon>
        <taxon>Pterygota</taxon>
        <taxon>Neoptera</taxon>
        <taxon>Endopterygota</taxon>
        <taxon>Diptera</taxon>
        <taxon>Nematocera</taxon>
        <taxon>Culicoidea</taxon>
        <taxon>Culicidae</taxon>
        <taxon>Culicinae</taxon>
        <taxon>Culicini</taxon>
        <taxon>Culex</taxon>
        <taxon>Culex</taxon>
    </lineage>
</organism>
<dbReference type="InterPro" id="IPR008271">
    <property type="entry name" value="Ser/Thr_kinase_AS"/>
</dbReference>
<comment type="catalytic activity">
    <reaction evidence="15">
        <text>L-threonyl-[protein] + ATP = O-phospho-L-threonyl-[protein] + ADP + H(+)</text>
        <dbReference type="Rhea" id="RHEA:46608"/>
        <dbReference type="Rhea" id="RHEA-COMP:11060"/>
        <dbReference type="Rhea" id="RHEA-COMP:11605"/>
        <dbReference type="ChEBI" id="CHEBI:15378"/>
        <dbReference type="ChEBI" id="CHEBI:30013"/>
        <dbReference type="ChEBI" id="CHEBI:30616"/>
        <dbReference type="ChEBI" id="CHEBI:61977"/>
        <dbReference type="ChEBI" id="CHEBI:456216"/>
        <dbReference type="EC" id="2.7.11.1"/>
    </reaction>
</comment>
<evidence type="ECO:0000256" key="11">
    <source>
        <dbReference type="ARBA" id="ARBA00023034"/>
    </source>
</evidence>
<keyword evidence="10" id="KW-0460">Magnesium</keyword>
<feature type="binding site" evidence="19">
    <location>
        <position position="118"/>
    </location>
    <ligand>
        <name>ATP</name>
        <dbReference type="ChEBI" id="CHEBI:30616"/>
    </ligand>
</feature>
<evidence type="ECO:0000256" key="19">
    <source>
        <dbReference type="PROSITE-ProRule" id="PRU10141"/>
    </source>
</evidence>
<keyword evidence="13" id="KW-0131">Cell cycle</keyword>
<evidence type="ECO:0000256" key="7">
    <source>
        <dbReference type="ARBA" id="ARBA00022741"/>
    </source>
</evidence>
<dbReference type="HOGENOM" id="CLU_028362_0_0_1"/>
<dbReference type="EC" id="2.7.11.1" evidence="2"/>
<accession>B0W952</accession>
<dbReference type="GO" id="GO:0000139">
    <property type="term" value="C:Golgi membrane"/>
    <property type="evidence" value="ECO:0007669"/>
    <property type="project" value="UniProtKB-SubCell"/>
</dbReference>